<dbReference type="InterPro" id="IPR017853">
    <property type="entry name" value="GH"/>
</dbReference>
<evidence type="ECO:0000313" key="5">
    <source>
        <dbReference type="EMBL" id="TWU41960.1"/>
    </source>
</evidence>
<reference evidence="5 6" key="1">
    <citation type="submission" date="2019-02" db="EMBL/GenBank/DDBJ databases">
        <title>Deep-cultivation of Planctomycetes and their phenomic and genomic characterization uncovers novel biology.</title>
        <authorList>
            <person name="Wiegand S."/>
            <person name="Jogler M."/>
            <person name="Boedeker C."/>
            <person name="Pinto D."/>
            <person name="Vollmers J."/>
            <person name="Rivas-Marin E."/>
            <person name="Kohn T."/>
            <person name="Peeters S.H."/>
            <person name="Heuer A."/>
            <person name="Rast P."/>
            <person name="Oberbeckmann S."/>
            <person name="Bunk B."/>
            <person name="Jeske O."/>
            <person name="Meyerdierks A."/>
            <person name="Storesund J.E."/>
            <person name="Kallscheuer N."/>
            <person name="Luecker S."/>
            <person name="Lage O.M."/>
            <person name="Pohl T."/>
            <person name="Merkel B.J."/>
            <person name="Hornburger P."/>
            <person name="Mueller R.-W."/>
            <person name="Bruemmer F."/>
            <person name="Labrenz M."/>
            <person name="Spormann A.M."/>
            <person name="Op Den Camp H."/>
            <person name="Overmann J."/>
            <person name="Amann R."/>
            <person name="Jetten M.S.M."/>
            <person name="Mascher T."/>
            <person name="Medema M.H."/>
            <person name="Devos D.P."/>
            <person name="Kaster A.-K."/>
            <person name="Ovreas L."/>
            <person name="Rohde M."/>
            <person name="Galperin M.Y."/>
            <person name="Jogler C."/>
        </authorList>
    </citation>
    <scope>NUCLEOTIDE SEQUENCE [LARGE SCALE GENOMIC DNA]</scope>
    <source>
        <strain evidence="5 6">Poly41</strain>
    </source>
</reference>
<dbReference type="Pfam" id="PF00150">
    <property type="entry name" value="Cellulase"/>
    <property type="match status" value="1"/>
</dbReference>
<dbReference type="EMBL" id="SJPV01000001">
    <property type="protein sequence ID" value="TWU41960.1"/>
    <property type="molecule type" value="Genomic_DNA"/>
</dbReference>
<dbReference type="AlphaFoldDB" id="A0A5C6DZ81"/>
<dbReference type="Proteomes" id="UP000319143">
    <property type="component" value="Unassembled WGS sequence"/>
</dbReference>
<keyword evidence="2 3" id="KW-0326">Glycosidase</keyword>
<evidence type="ECO:0000259" key="4">
    <source>
        <dbReference type="Pfam" id="PF00150"/>
    </source>
</evidence>
<keyword evidence="1 3" id="KW-0378">Hydrolase</keyword>
<dbReference type="GO" id="GO:0000272">
    <property type="term" value="P:polysaccharide catabolic process"/>
    <property type="evidence" value="ECO:0007669"/>
    <property type="project" value="InterPro"/>
</dbReference>
<accession>A0A5C6DZ81</accession>
<dbReference type="Gene3D" id="3.20.20.80">
    <property type="entry name" value="Glycosidases"/>
    <property type="match status" value="1"/>
</dbReference>
<evidence type="ECO:0000256" key="2">
    <source>
        <dbReference type="ARBA" id="ARBA00023295"/>
    </source>
</evidence>
<proteinExistence type="inferred from homology"/>
<dbReference type="GO" id="GO:0004553">
    <property type="term" value="F:hydrolase activity, hydrolyzing O-glycosyl compounds"/>
    <property type="evidence" value="ECO:0007669"/>
    <property type="project" value="InterPro"/>
</dbReference>
<evidence type="ECO:0000313" key="6">
    <source>
        <dbReference type="Proteomes" id="UP000319143"/>
    </source>
</evidence>
<evidence type="ECO:0000256" key="3">
    <source>
        <dbReference type="RuleBase" id="RU361153"/>
    </source>
</evidence>
<evidence type="ECO:0000256" key="1">
    <source>
        <dbReference type="ARBA" id="ARBA00022801"/>
    </source>
</evidence>
<dbReference type="RefSeq" id="WP_146524105.1">
    <property type="nucleotide sequence ID" value="NZ_SJPV01000001.1"/>
</dbReference>
<comment type="similarity">
    <text evidence="3">Belongs to the glycosyl hydrolase 5 (cellulase A) family.</text>
</comment>
<feature type="domain" description="Glycoside hydrolase family 5" evidence="4">
    <location>
        <begin position="83"/>
        <end position="285"/>
    </location>
</feature>
<gene>
    <name evidence="5" type="ORF">Poly41_02560</name>
</gene>
<dbReference type="SUPFAM" id="SSF51445">
    <property type="entry name" value="(Trans)glycosidases"/>
    <property type="match status" value="1"/>
</dbReference>
<sequence>MNFHVRFHLLPVLVCCLTTVIAVIRVASADQPLERIRVSEDRTYFVRGAADERFVVWGVNYDHDADGRLLEEYWDVEWSTVVEDFSEIRSLGANCVRIHLQFGVFMDKPDQPNPQAIDQLKKLLRLAEQSGLYLDITGLACYHKQHIPAWYDALSEPDRWKSQAVFWRAVAKACQPSPAVFCYDLMNEPVLPGESPETDWLLGELGGKFFVQRIALDVGDRTREEIAESWVRQMTEAIRDQDTEHLVTVGVIPWVHVFGAGKPLFHSAQVGKPLDFIAVHFYPEKGEVSKAIEALRVYEQGKPLVVEEMFPLKCSQDELVEFIEKSSAFTDGWISFYWGQTAEQLRNTDPKNIAHALTASWLDCFEQHSQSRESQIP</sequence>
<keyword evidence="6" id="KW-1185">Reference proteome</keyword>
<name>A0A5C6DZ81_9BACT</name>
<comment type="caution">
    <text evidence="5">The sequence shown here is derived from an EMBL/GenBank/DDBJ whole genome shotgun (WGS) entry which is preliminary data.</text>
</comment>
<organism evidence="5 6">
    <name type="scientific">Novipirellula artificiosorum</name>
    <dbReference type="NCBI Taxonomy" id="2528016"/>
    <lineage>
        <taxon>Bacteria</taxon>
        <taxon>Pseudomonadati</taxon>
        <taxon>Planctomycetota</taxon>
        <taxon>Planctomycetia</taxon>
        <taxon>Pirellulales</taxon>
        <taxon>Pirellulaceae</taxon>
        <taxon>Novipirellula</taxon>
    </lineage>
</organism>
<dbReference type="InterPro" id="IPR001547">
    <property type="entry name" value="Glyco_hydro_5"/>
</dbReference>
<protein>
    <submittedName>
        <fullName evidence="5">Cellulase (Glycosyl hydrolase family 5)</fullName>
    </submittedName>
</protein>
<dbReference type="OrthoDB" id="240436at2"/>